<keyword evidence="12" id="KW-0479">Metal-binding</keyword>
<dbReference type="GO" id="GO:0016192">
    <property type="term" value="P:vesicle-mediated transport"/>
    <property type="evidence" value="ECO:0007669"/>
    <property type="project" value="UniProtKB-ARBA"/>
</dbReference>
<keyword evidence="8 11" id="KW-0342">GTP-binding</keyword>
<keyword evidence="4" id="KW-0519">Myristate</keyword>
<dbReference type="SUPFAM" id="SSF52540">
    <property type="entry name" value="P-loop containing nucleoside triphosphate hydrolases"/>
    <property type="match status" value="1"/>
</dbReference>
<accession>A0A0N0BEU8</accession>
<protein>
    <recommendedName>
        <fullName evidence="10">ADP-ribosylation factor-like protein 3</fullName>
    </recommendedName>
</protein>
<dbReference type="SMART" id="SM00177">
    <property type="entry name" value="ARF"/>
    <property type="match status" value="1"/>
</dbReference>
<dbReference type="GO" id="GO:0051649">
    <property type="term" value="P:establishment of localization in cell"/>
    <property type="evidence" value="ECO:0007669"/>
    <property type="project" value="UniProtKB-ARBA"/>
</dbReference>
<gene>
    <name evidence="14" type="ORF">WN51_01487</name>
</gene>
<feature type="binding site" evidence="11">
    <location>
        <position position="394"/>
    </location>
    <ligand>
        <name>GTP</name>
        <dbReference type="ChEBI" id="CHEBI:37565"/>
    </ligand>
</feature>
<evidence type="ECO:0000256" key="2">
    <source>
        <dbReference type="ARBA" id="ARBA00010290"/>
    </source>
</evidence>
<name>A0A0N0BEU8_9HYME</name>
<proteinExistence type="inferred from homology"/>
<dbReference type="AlphaFoldDB" id="A0A0N0BEU8"/>
<dbReference type="SMART" id="SM00178">
    <property type="entry name" value="SAR"/>
    <property type="match status" value="1"/>
</dbReference>
<dbReference type="Gene3D" id="3.40.50.300">
    <property type="entry name" value="P-loop containing nucleotide triphosphate hydrolases"/>
    <property type="match status" value="1"/>
</dbReference>
<evidence type="ECO:0000256" key="8">
    <source>
        <dbReference type="ARBA" id="ARBA00023134"/>
    </source>
</evidence>
<evidence type="ECO:0000256" key="3">
    <source>
        <dbReference type="ARBA" id="ARBA00022448"/>
    </source>
</evidence>
<dbReference type="Pfam" id="PF00025">
    <property type="entry name" value="Arf"/>
    <property type="match status" value="1"/>
</dbReference>
<dbReference type="InterPro" id="IPR006689">
    <property type="entry name" value="Small_GTPase_ARF/SAR"/>
</dbReference>
<dbReference type="NCBIfam" id="TIGR00231">
    <property type="entry name" value="small_GTP"/>
    <property type="match status" value="1"/>
</dbReference>
<dbReference type="InterPro" id="IPR044612">
    <property type="entry name" value="ARL2/3"/>
</dbReference>
<keyword evidence="7" id="KW-0333">Golgi apparatus</keyword>
<feature type="binding site" evidence="12">
    <location>
        <position position="355"/>
    </location>
    <ligand>
        <name>Mg(2+)</name>
        <dbReference type="ChEBI" id="CHEBI:18420"/>
    </ligand>
</feature>
<dbReference type="GO" id="GO:0048731">
    <property type="term" value="P:system development"/>
    <property type="evidence" value="ECO:0007669"/>
    <property type="project" value="UniProtKB-ARBA"/>
</dbReference>
<feature type="binding site" evidence="11">
    <location>
        <begin position="348"/>
        <end position="355"/>
    </location>
    <ligand>
        <name>GTP</name>
        <dbReference type="ChEBI" id="CHEBI:37565"/>
    </ligand>
</feature>
<dbReference type="GO" id="GO:0003924">
    <property type="term" value="F:GTPase activity"/>
    <property type="evidence" value="ECO:0007669"/>
    <property type="project" value="InterPro"/>
</dbReference>
<evidence type="ECO:0000256" key="6">
    <source>
        <dbReference type="ARBA" id="ARBA00022927"/>
    </source>
</evidence>
<comment type="similarity">
    <text evidence="2">Belongs to the small GTPase superfamily. Arf family.</text>
</comment>
<keyword evidence="6" id="KW-0653">Protein transport</keyword>
<dbReference type="InterPro" id="IPR005225">
    <property type="entry name" value="Small_GTP-bd"/>
</dbReference>
<dbReference type="FunFam" id="3.40.50.300:FF:000281">
    <property type="entry name" value="ADP-ribosylation factor-like protein 3"/>
    <property type="match status" value="1"/>
</dbReference>
<evidence type="ECO:0000256" key="5">
    <source>
        <dbReference type="ARBA" id="ARBA00022741"/>
    </source>
</evidence>
<evidence type="ECO:0000256" key="7">
    <source>
        <dbReference type="ARBA" id="ARBA00023034"/>
    </source>
</evidence>
<evidence type="ECO:0000256" key="9">
    <source>
        <dbReference type="ARBA" id="ARBA00023288"/>
    </source>
</evidence>
<evidence type="ECO:0000313" key="15">
    <source>
        <dbReference type="Proteomes" id="UP000053105"/>
    </source>
</evidence>
<dbReference type="GO" id="GO:0015031">
    <property type="term" value="P:protein transport"/>
    <property type="evidence" value="ECO:0007669"/>
    <property type="project" value="UniProtKB-KW"/>
</dbReference>
<dbReference type="InterPro" id="IPR027417">
    <property type="entry name" value="P-loop_NTPase"/>
</dbReference>
<evidence type="ECO:0000256" key="10">
    <source>
        <dbReference type="ARBA" id="ARBA00040616"/>
    </source>
</evidence>
<dbReference type="PRINTS" id="PR00328">
    <property type="entry name" value="SAR1GTPBP"/>
</dbReference>
<comment type="subcellular location">
    <subcellularLocation>
        <location evidence="1">Golgi apparatus</location>
    </subcellularLocation>
</comment>
<dbReference type="CDD" id="cd04155">
    <property type="entry name" value="Arl3"/>
    <property type="match status" value="1"/>
</dbReference>
<keyword evidence="5 11" id="KW-0547">Nucleotide-binding</keyword>
<evidence type="ECO:0000256" key="12">
    <source>
        <dbReference type="PIRSR" id="PIRSR606689-2"/>
    </source>
</evidence>
<dbReference type="GO" id="GO:0005794">
    <property type="term" value="C:Golgi apparatus"/>
    <property type="evidence" value="ECO:0007669"/>
    <property type="project" value="UniProtKB-SubCell"/>
</dbReference>
<dbReference type="EMBL" id="KQ435821">
    <property type="protein sequence ID" value="KOX72388.1"/>
    <property type="molecule type" value="Genomic_DNA"/>
</dbReference>
<dbReference type="STRING" id="166423.A0A0N0BEU8"/>
<evidence type="ECO:0000256" key="11">
    <source>
        <dbReference type="PIRSR" id="PIRSR606689-1"/>
    </source>
</evidence>
<dbReference type="GO" id="GO:0005525">
    <property type="term" value="F:GTP binding"/>
    <property type="evidence" value="ECO:0007669"/>
    <property type="project" value="UniProtKB-KW"/>
</dbReference>
<keyword evidence="3" id="KW-0813">Transport</keyword>
<dbReference type="PROSITE" id="PS51417">
    <property type="entry name" value="ARF"/>
    <property type="match status" value="1"/>
</dbReference>
<keyword evidence="9" id="KW-0449">Lipoprotein</keyword>
<dbReference type="OrthoDB" id="2011769at2759"/>
<dbReference type="GO" id="GO:0046872">
    <property type="term" value="F:metal ion binding"/>
    <property type="evidence" value="ECO:0007669"/>
    <property type="project" value="UniProtKB-KW"/>
</dbReference>
<dbReference type="Proteomes" id="UP000053105">
    <property type="component" value="Unassembled WGS sequence"/>
</dbReference>
<keyword evidence="12" id="KW-0460">Magnesium</keyword>
<reference evidence="14 15" key="1">
    <citation type="submission" date="2015-07" db="EMBL/GenBank/DDBJ databases">
        <title>The genome of Melipona quadrifasciata.</title>
        <authorList>
            <person name="Pan H."/>
            <person name="Kapheim K."/>
        </authorList>
    </citation>
    <scope>NUCLEOTIDE SEQUENCE [LARGE SCALE GENOMIC DNA]</scope>
    <source>
        <strain evidence="14">0111107301</strain>
        <tissue evidence="14">Whole body</tissue>
    </source>
</reference>
<feature type="compositionally biased region" description="Basic residues" evidence="13">
    <location>
        <begin position="220"/>
        <end position="229"/>
    </location>
</feature>
<feature type="binding site" evidence="11">
    <location>
        <begin position="450"/>
        <end position="453"/>
    </location>
    <ligand>
        <name>GTP</name>
        <dbReference type="ChEBI" id="CHEBI:37565"/>
    </ligand>
</feature>
<keyword evidence="15" id="KW-1185">Reference proteome</keyword>
<organism evidence="14 15">
    <name type="scientific">Melipona quadrifasciata</name>
    <dbReference type="NCBI Taxonomy" id="166423"/>
    <lineage>
        <taxon>Eukaryota</taxon>
        <taxon>Metazoa</taxon>
        <taxon>Ecdysozoa</taxon>
        <taxon>Arthropoda</taxon>
        <taxon>Hexapoda</taxon>
        <taxon>Insecta</taxon>
        <taxon>Pterygota</taxon>
        <taxon>Neoptera</taxon>
        <taxon>Endopterygota</taxon>
        <taxon>Hymenoptera</taxon>
        <taxon>Apocrita</taxon>
        <taxon>Aculeata</taxon>
        <taxon>Apoidea</taxon>
        <taxon>Anthophila</taxon>
        <taxon>Apidae</taxon>
        <taxon>Melipona</taxon>
    </lineage>
</organism>
<evidence type="ECO:0000256" key="1">
    <source>
        <dbReference type="ARBA" id="ARBA00004555"/>
    </source>
</evidence>
<sequence length="504" mass="56365">MSVAPGPGDFRATEYNVINKLLGGLLGITDYATNMASFWFLDTLALYAARHRRVLDEYYASVLISWLAGEIRLLRDRKHTREDFFREMSGIFAAAAGKVSEQSRVPYWDEIVDECDSQEGTEEKLSTGGESMRRFSSNVDPVLVLDIVIEDTYDMYANELRYALIYAVFVEPIEIQSCNLPFTLRTPRPIKLADPKAIPFNVQLRKSLRMAIDTMEKSKRNNAKGKKVKTIPEVPPTPPPSLDDEAKLMTVPHSEHLKSLILSEFKGTSSLTNFGELGSFSGDCPSCPYLLHPQPHSVPSSVRKKIITAVCQPAAEICVTLMPAKGLLSILRKLRSNPDKELRLLLLGLDNAGKTTILKSLASEDITQVTPTQGFNIKSVQSEGFKLNVWDIGGARKIRPYWRNYFENTDVLIYVVDSADIKRLEETGQELSELLLEEKLRGVPLLVYANKQDLGQAVTAAEIAEGLGLHNIKDRDWQIQSCIATEGKGVKEGLEWACKNIKRK</sequence>
<evidence type="ECO:0000256" key="4">
    <source>
        <dbReference type="ARBA" id="ARBA00022707"/>
    </source>
</evidence>
<feature type="binding site" evidence="12">
    <location>
        <position position="372"/>
    </location>
    <ligand>
        <name>Mg(2+)</name>
        <dbReference type="ChEBI" id="CHEBI:18420"/>
    </ligand>
</feature>
<dbReference type="PANTHER" id="PTHR45697">
    <property type="entry name" value="ADP-RIBOSYLATION FACTOR-LIKE PROTEIN 2-RELATED"/>
    <property type="match status" value="1"/>
</dbReference>
<evidence type="ECO:0000256" key="13">
    <source>
        <dbReference type="SAM" id="MobiDB-lite"/>
    </source>
</evidence>
<feature type="region of interest" description="Disordered" evidence="13">
    <location>
        <begin position="219"/>
        <end position="242"/>
    </location>
</feature>
<evidence type="ECO:0000313" key="14">
    <source>
        <dbReference type="EMBL" id="KOX72388.1"/>
    </source>
</evidence>